<protein>
    <recommendedName>
        <fullName evidence="1">HTH marR-type domain-containing protein</fullName>
    </recommendedName>
</protein>
<feature type="domain" description="HTH marR-type" evidence="1">
    <location>
        <begin position="1"/>
        <end position="148"/>
    </location>
</feature>
<dbReference type="RefSeq" id="WP_094409674.1">
    <property type="nucleotide sequence ID" value="NZ_BMJZ01000002.1"/>
</dbReference>
<dbReference type="Proteomes" id="UP000216361">
    <property type="component" value="Unassembled WGS sequence"/>
</dbReference>
<reference evidence="2 3" key="1">
    <citation type="submission" date="2017-07" db="EMBL/GenBank/DDBJ databases">
        <title>Elstera cyanobacteriorum sp. nov., a novel bacterium isolated from cyanobacterial aggregates in a eutrophic lake.</title>
        <authorList>
            <person name="Cai H."/>
        </authorList>
    </citation>
    <scope>NUCLEOTIDE SEQUENCE [LARGE SCALE GENOMIC DNA]</scope>
    <source>
        <strain evidence="2 3">TH019</strain>
    </source>
</reference>
<evidence type="ECO:0000313" key="3">
    <source>
        <dbReference type="Proteomes" id="UP000216361"/>
    </source>
</evidence>
<dbReference type="PANTHER" id="PTHR33164">
    <property type="entry name" value="TRANSCRIPTIONAL REGULATOR, MARR FAMILY"/>
    <property type="match status" value="1"/>
</dbReference>
<dbReference type="SUPFAM" id="SSF46785">
    <property type="entry name" value="Winged helix' DNA-binding domain"/>
    <property type="match status" value="1"/>
</dbReference>
<dbReference type="InterPro" id="IPR036388">
    <property type="entry name" value="WH-like_DNA-bd_sf"/>
</dbReference>
<dbReference type="InterPro" id="IPR036390">
    <property type="entry name" value="WH_DNA-bd_sf"/>
</dbReference>
<dbReference type="OrthoDB" id="32523at2"/>
<dbReference type="InterPro" id="IPR039422">
    <property type="entry name" value="MarR/SlyA-like"/>
</dbReference>
<dbReference type="EMBL" id="NOXS01000033">
    <property type="protein sequence ID" value="OYQ18113.1"/>
    <property type="molecule type" value="Genomic_DNA"/>
</dbReference>
<dbReference type="GO" id="GO:0003700">
    <property type="term" value="F:DNA-binding transcription factor activity"/>
    <property type="evidence" value="ECO:0007669"/>
    <property type="project" value="InterPro"/>
</dbReference>
<dbReference type="PANTHER" id="PTHR33164:SF57">
    <property type="entry name" value="MARR-FAMILY TRANSCRIPTIONAL REGULATOR"/>
    <property type="match status" value="1"/>
</dbReference>
<evidence type="ECO:0000259" key="1">
    <source>
        <dbReference type="PROSITE" id="PS50995"/>
    </source>
</evidence>
<comment type="caution">
    <text evidence="2">The sequence shown here is derived from an EMBL/GenBank/DDBJ whole genome shotgun (WGS) entry which is preliminary data.</text>
</comment>
<accession>A0A255XMA8</accession>
<dbReference type="AlphaFoldDB" id="A0A255XMA8"/>
<dbReference type="GO" id="GO:0006950">
    <property type="term" value="P:response to stress"/>
    <property type="evidence" value="ECO:0007669"/>
    <property type="project" value="TreeGrafter"/>
</dbReference>
<dbReference type="PROSITE" id="PS50995">
    <property type="entry name" value="HTH_MARR_2"/>
    <property type="match status" value="1"/>
</dbReference>
<dbReference type="SMART" id="SM00347">
    <property type="entry name" value="HTH_MARR"/>
    <property type="match status" value="1"/>
</dbReference>
<evidence type="ECO:0000313" key="2">
    <source>
        <dbReference type="EMBL" id="OYQ18113.1"/>
    </source>
</evidence>
<name>A0A255XMA8_9PROT</name>
<dbReference type="Gene3D" id="1.10.10.10">
    <property type="entry name" value="Winged helix-like DNA-binding domain superfamily/Winged helix DNA-binding domain"/>
    <property type="match status" value="1"/>
</dbReference>
<dbReference type="Pfam" id="PF12802">
    <property type="entry name" value="MarR_2"/>
    <property type="match status" value="1"/>
</dbReference>
<dbReference type="InterPro" id="IPR000835">
    <property type="entry name" value="HTH_MarR-typ"/>
</dbReference>
<sequence length="156" mass="16933">MTETPPPLVFQTLNEIGIIAQLAGRRFEQVMPLGLSLAQFTALNHLVRMGDGRSLVRMASALQVTKASMGEVVRKLAEKALVTITPDPEDRRGKKVYLTDAGREARAAAITALGPDMTRLSEAFGDAFFTDLLPKLADLRRWLDRARDAGPASGAD</sequence>
<gene>
    <name evidence="2" type="ORF">CHR90_14230</name>
</gene>
<keyword evidence="3" id="KW-1185">Reference proteome</keyword>
<proteinExistence type="predicted"/>
<organism evidence="2 3">
    <name type="scientific">Elstera cyanobacteriorum</name>
    <dbReference type="NCBI Taxonomy" id="2022747"/>
    <lineage>
        <taxon>Bacteria</taxon>
        <taxon>Pseudomonadati</taxon>
        <taxon>Pseudomonadota</taxon>
        <taxon>Alphaproteobacteria</taxon>
        <taxon>Rhodospirillales</taxon>
        <taxon>Rhodospirillaceae</taxon>
        <taxon>Elstera</taxon>
    </lineage>
</organism>